<dbReference type="EMBL" id="JGYS01000022">
    <property type="protein sequence ID" value="KFI51348.1"/>
    <property type="molecule type" value="Genomic_DNA"/>
</dbReference>
<evidence type="ECO:0000313" key="2">
    <source>
        <dbReference type="Proteomes" id="UP000029072"/>
    </source>
</evidence>
<proteinExistence type="predicted"/>
<protein>
    <recommendedName>
        <fullName evidence="3">DUF559 domain-containing protein</fullName>
    </recommendedName>
</protein>
<evidence type="ECO:0008006" key="3">
    <source>
        <dbReference type="Google" id="ProtNLM"/>
    </source>
</evidence>
<accession>A0A086ZXU8</accession>
<gene>
    <name evidence="1" type="ORF">BCAL_1079</name>
</gene>
<dbReference type="InterPro" id="IPR011335">
    <property type="entry name" value="Restrct_endonuc-II-like"/>
</dbReference>
<dbReference type="Proteomes" id="UP000029072">
    <property type="component" value="Unassembled WGS sequence"/>
</dbReference>
<dbReference type="Gene3D" id="3.40.960.10">
    <property type="entry name" value="VSR Endonuclease"/>
    <property type="match status" value="1"/>
</dbReference>
<reference evidence="1 2" key="1">
    <citation type="submission" date="2014-03" db="EMBL/GenBank/DDBJ databases">
        <title>Genomics of Bifidobacteria.</title>
        <authorList>
            <person name="Ventura M."/>
            <person name="Milani C."/>
            <person name="Lugli G.A."/>
        </authorList>
    </citation>
    <scope>NUCLEOTIDE SEQUENCE [LARGE SCALE GENOMIC DNA]</scope>
    <source>
        <strain evidence="1 2">DSM 23973</strain>
    </source>
</reference>
<dbReference type="eggNOG" id="COG2852">
    <property type="taxonomic scope" value="Bacteria"/>
</dbReference>
<dbReference type="SUPFAM" id="SSF52980">
    <property type="entry name" value="Restriction endonuclease-like"/>
    <property type="match status" value="1"/>
</dbReference>
<sequence length="290" mass="32945">MVGGMVSFMQSNIVANRKMERDRCNAAARRTSAPLHVGYLNAVRYWGAPIPGDCDLRDDTVHVSVPESSMRKRVAGVTFHVFRGMESYRKQDYERFWVASPAMTWAQMAGHCGVEDLAAIGSAMLSRDERRKVATLAELREYVENSPRFRGRKNCLAALPYITENTDSPPETQLFKALKDAGLGNPSPNHRVELDRSYALLDMAYPDCKVAFEYQGYHHAEPDQMMADAARLNRLQVRGWVIVYVTADDFRTPEARRSFMALARTMVARQRYLAEFCKLWQTPVAANRSH</sequence>
<comment type="caution">
    <text evidence="1">The sequence shown here is derived from an EMBL/GenBank/DDBJ whole genome shotgun (WGS) entry which is preliminary data.</text>
</comment>
<dbReference type="AlphaFoldDB" id="A0A086ZXU8"/>
<dbReference type="STRING" id="1437609.BCAL_1079"/>
<evidence type="ECO:0000313" key="1">
    <source>
        <dbReference type="EMBL" id="KFI51348.1"/>
    </source>
</evidence>
<organism evidence="1 2">
    <name type="scientific">Bifidobacterium callitrichos DSM 23973</name>
    <dbReference type="NCBI Taxonomy" id="1437609"/>
    <lineage>
        <taxon>Bacteria</taxon>
        <taxon>Bacillati</taxon>
        <taxon>Actinomycetota</taxon>
        <taxon>Actinomycetes</taxon>
        <taxon>Bifidobacteriales</taxon>
        <taxon>Bifidobacteriaceae</taxon>
        <taxon>Bifidobacterium</taxon>
    </lineage>
</organism>
<name>A0A086ZXU8_9BIFI</name>